<dbReference type="Proteomes" id="UP000311469">
    <property type="component" value="Plasmid pSF3"/>
</dbReference>
<reference evidence="1 2" key="1">
    <citation type="submission" date="2019-06" db="EMBL/GenBank/DDBJ databases">
        <title>Genome organization and adaptive potential of archetypical organophosphate degarding Sphingobium fuliginis ATCC 27551.</title>
        <authorList>
            <person name="Sarwar A."/>
            <person name="Parthasarathy S."/>
            <person name="Singh C."/>
            <person name="Siddavattam D."/>
        </authorList>
    </citation>
    <scope>NUCLEOTIDE SEQUENCE [LARGE SCALE GENOMIC DNA]</scope>
    <source>
        <strain evidence="1 2">ATCC 27551</strain>
        <plasmid evidence="2">psf3</plasmid>
    </source>
</reference>
<evidence type="ECO:0000313" key="2">
    <source>
        <dbReference type="Proteomes" id="UP000311469"/>
    </source>
</evidence>
<geneLocation type="plasmid" evidence="2">
    <name>psf3</name>
</geneLocation>
<dbReference type="EMBL" id="CP041020">
    <property type="protein sequence ID" value="QDC40446.1"/>
    <property type="molecule type" value="Genomic_DNA"/>
</dbReference>
<name>A0A5B8CPF4_SPHSA</name>
<accession>A0A5B8CPF4</accession>
<proteinExistence type="predicted"/>
<protein>
    <recommendedName>
        <fullName evidence="3">Ribbon-helix-helix protein, CopG family</fullName>
    </recommendedName>
</protein>
<evidence type="ECO:0000313" key="1">
    <source>
        <dbReference type="EMBL" id="QDC40446.1"/>
    </source>
</evidence>
<organism evidence="1 2">
    <name type="scientific">Sphingobium fuliginis ATCC 27551</name>
    <dbReference type="NCBI Taxonomy" id="1208342"/>
    <lineage>
        <taxon>Bacteria</taxon>
        <taxon>Pseudomonadati</taxon>
        <taxon>Pseudomonadota</taxon>
        <taxon>Alphaproteobacteria</taxon>
        <taxon>Sphingomonadales</taxon>
        <taxon>Sphingomonadaceae</taxon>
        <taxon>Sphingobium</taxon>
    </lineage>
</organism>
<evidence type="ECO:0008006" key="3">
    <source>
        <dbReference type="Google" id="ProtNLM"/>
    </source>
</evidence>
<keyword evidence="1" id="KW-0614">Plasmid</keyword>
<gene>
    <name evidence="1" type="ORF">FIL70_25280</name>
</gene>
<dbReference type="KEGG" id="sufl:FIL70_25280"/>
<sequence>MGRPPLGMKPTTIRLPLETMRRIEMLVGKKRIAKFIREAIESELERREKAEPPTEMIAKFIRETVESELQRREKAKSPTE</sequence>
<dbReference type="AlphaFoldDB" id="A0A5B8CPF4"/>